<evidence type="ECO:0000313" key="3">
    <source>
        <dbReference type="Proteomes" id="UP000828390"/>
    </source>
</evidence>
<gene>
    <name evidence="2" type="ORF">DPMN_051692</name>
</gene>
<dbReference type="Proteomes" id="UP000828390">
    <property type="component" value="Unassembled WGS sequence"/>
</dbReference>
<sequence>MYRSQEPNQLYDPNNSYLKPSDQYDQNYNVNTSTLSSNLNDSDTTLTNEDERNDKINEFYGLGKYNTKGAYPQKEKTRFMSDIDVRSNTMPSKPLTGVTGEKDFRLRSLPEHVQSMPALYHEQQPLSSVVPDRNAVINSYIDLAPSSRPSDSSQVNGHDTTDTMDRKSAFLPAPLFSGSSSLQRIPSSDLGAPEYSRPLKNSDRYDRGQSSIQPSQNECHGKQGIIFLLSTLLDFCVF</sequence>
<feature type="region of interest" description="Disordered" evidence="1">
    <location>
        <begin position="143"/>
        <end position="164"/>
    </location>
</feature>
<reference evidence="2" key="2">
    <citation type="submission" date="2020-11" db="EMBL/GenBank/DDBJ databases">
        <authorList>
            <person name="McCartney M.A."/>
            <person name="Auch B."/>
            <person name="Kono T."/>
            <person name="Mallez S."/>
            <person name="Becker A."/>
            <person name="Gohl D.M."/>
            <person name="Silverstein K.A.T."/>
            <person name="Koren S."/>
            <person name="Bechman K.B."/>
            <person name="Herman A."/>
            <person name="Abrahante J.E."/>
            <person name="Garbe J."/>
        </authorList>
    </citation>
    <scope>NUCLEOTIDE SEQUENCE</scope>
    <source>
        <strain evidence="2">Duluth1</strain>
        <tissue evidence="2">Whole animal</tissue>
    </source>
</reference>
<feature type="compositionally biased region" description="Polar residues" evidence="1">
    <location>
        <begin position="147"/>
        <end position="158"/>
    </location>
</feature>
<feature type="region of interest" description="Disordered" evidence="1">
    <location>
        <begin position="1"/>
        <end position="48"/>
    </location>
</feature>
<accession>A0A9D4CKG1</accession>
<reference evidence="2" key="1">
    <citation type="journal article" date="2019" name="bioRxiv">
        <title>The Genome of the Zebra Mussel, Dreissena polymorpha: A Resource for Invasive Species Research.</title>
        <authorList>
            <person name="McCartney M.A."/>
            <person name="Auch B."/>
            <person name="Kono T."/>
            <person name="Mallez S."/>
            <person name="Zhang Y."/>
            <person name="Obille A."/>
            <person name="Becker A."/>
            <person name="Abrahante J.E."/>
            <person name="Garbe J."/>
            <person name="Badalamenti J.P."/>
            <person name="Herman A."/>
            <person name="Mangelson H."/>
            <person name="Liachko I."/>
            <person name="Sullivan S."/>
            <person name="Sone E.D."/>
            <person name="Koren S."/>
            <person name="Silverstein K.A.T."/>
            <person name="Beckman K.B."/>
            <person name="Gohl D.M."/>
        </authorList>
    </citation>
    <scope>NUCLEOTIDE SEQUENCE</scope>
    <source>
        <strain evidence="2">Duluth1</strain>
        <tissue evidence="2">Whole animal</tissue>
    </source>
</reference>
<dbReference type="AlphaFoldDB" id="A0A9D4CKG1"/>
<feature type="compositionally biased region" description="Polar residues" evidence="1">
    <location>
        <begin position="208"/>
        <end position="217"/>
    </location>
</feature>
<feature type="compositionally biased region" description="Low complexity" evidence="1">
    <location>
        <begin position="31"/>
        <end position="47"/>
    </location>
</feature>
<organism evidence="2 3">
    <name type="scientific">Dreissena polymorpha</name>
    <name type="common">Zebra mussel</name>
    <name type="synonym">Mytilus polymorpha</name>
    <dbReference type="NCBI Taxonomy" id="45954"/>
    <lineage>
        <taxon>Eukaryota</taxon>
        <taxon>Metazoa</taxon>
        <taxon>Spiralia</taxon>
        <taxon>Lophotrochozoa</taxon>
        <taxon>Mollusca</taxon>
        <taxon>Bivalvia</taxon>
        <taxon>Autobranchia</taxon>
        <taxon>Heteroconchia</taxon>
        <taxon>Euheterodonta</taxon>
        <taxon>Imparidentia</taxon>
        <taxon>Neoheterodontei</taxon>
        <taxon>Myida</taxon>
        <taxon>Dreissenoidea</taxon>
        <taxon>Dreissenidae</taxon>
        <taxon>Dreissena</taxon>
    </lineage>
</organism>
<name>A0A9D4CKG1_DREPO</name>
<feature type="compositionally biased region" description="Polar residues" evidence="1">
    <location>
        <begin position="1"/>
        <end position="30"/>
    </location>
</feature>
<evidence type="ECO:0000256" key="1">
    <source>
        <dbReference type="SAM" id="MobiDB-lite"/>
    </source>
</evidence>
<feature type="region of interest" description="Disordered" evidence="1">
    <location>
        <begin position="180"/>
        <end position="217"/>
    </location>
</feature>
<proteinExistence type="predicted"/>
<comment type="caution">
    <text evidence="2">The sequence shown here is derived from an EMBL/GenBank/DDBJ whole genome shotgun (WGS) entry which is preliminary data.</text>
</comment>
<evidence type="ECO:0000313" key="2">
    <source>
        <dbReference type="EMBL" id="KAH3725841.1"/>
    </source>
</evidence>
<protein>
    <submittedName>
        <fullName evidence="2">Uncharacterized protein</fullName>
    </submittedName>
</protein>
<keyword evidence="3" id="KW-1185">Reference proteome</keyword>
<dbReference type="EMBL" id="JAIWYP010000012">
    <property type="protein sequence ID" value="KAH3725841.1"/>
    <property type="molecule type" value="Genomic_DNA"/>
</dbReference>